<dbReference type="PANTHER" id="PTHR36558:SF1">
    <property type="entry name" value="RESTRICTION ENDONUCLEASE DOMAIN-CONTAINING PROTEIN-RELATED"/>
    <property type="match status" value="1"/>
</dbReference>
<dbReference type="InterPro" id="IPR008538">
    <property type="entry name" value="Uma2"/>
</dbReference>
<dbReference type="SUPFAM" id="SSF52980">
    <property type="entry name" value="Restriction endonuclease-like"/>
    <property type="match status" value="1"/>
</dbReference>
<keyword evidence="2" id="KW-0378">Hydrolase</keyword>
<dbReference type="Gene3D" id="3.90.1570.10">
    <property type="entry name" value="tt1808, chain A"/>
    <property type="match status" value="1"/>
</dbReference>
<dbReference type="EMBL" id="JACKZP010000042">
    <property type="protein sequence ID" value="MBC1302770.1"/>
    <property type="molecule type" value="Genomic_DNA"/>
</dbReference>
<feature type="domain" description="Putative restriction endonuclease" evidence="1">
    <location>
        <begin position="13"/>
        <end position="169"/>
    </location>
</feature>
<dbReference type="GO" id="GO:0004519">
    <property type="term" value="F:endonuclease activity"/>
    <property type="evidence" value="ECO:0007669"/>
    <property type="project" value="UniProtKB-KW"/>
</dbReference>
<dbReference type="GeneID" id="58723023"/>
<dbReference type="PANTHER" id="PTHR36558">
    <property type="entry name" value="GLR1098 PROTEIN"/>
    <property type="match status" value="1"/>
</dbReference>
<gene>
    <name evidence="2" type="ORF">GNE12_12690</name>
</gene>
<accession>A0ABR6S8S4</accession>
<dbReference type="InterPro" id="IPR012296">
    <property type="entry name" value="Nuclease_put_TT1808"/>
</dbReference>
<sequence length="194" mass="22311">MVALPDSIFMSAEEYLIWESTQELRYEYWDGEVVAMTGGTRNHNRVSLNFSILLDDALADRSCEVYIVDVKVQVEPGRKYFYPDVVVTCDERDNDPQWVQFPSLIIEVLSPSTEAADRGKKFAAYRQSPTLQEYVLVQVTQPGVEVFRRNEQGKWVLSEYNLGEKLLLESVNVEIVIADLYRQVEFVAQATENE</sequence>
<comment type="caution">
    <text evidence="2">The sequence shown here is derived from an EMBL/GenBank/DDBJ whole genome shotgun (WGS) entry which is preliminary data.</text>
</comment>
<dbReference type="RefSeq" id="WP_011317255.1">
    <property type="nucleotide sequence ID" value="NZ_JACKZP010000042.1"/>
</dbReference>
<keyword evidence="3" id="KW-1185">Reference proteome</keyword>
<reference evidence="2 3" key="1">
    <citation type="submission" date="2019-11" db="EMBL/GenBank/DDBJ databases">
        <title>Comparison of genomes from free-living endosymbiotic cyanobacteria isolated from Azolla.</title>
        <authorList>
            <person name="Thiel T."/>
            <person name="Pratte B."/>
        </authorList>
    </citation>
    <scope>NUCLEOTIDE SEQUENCE [LARGE SCALE GENOMIC DNA]</scope>
    <source>
        <strain evidence="2 3">N2B</strain>
    </source>
</reference>
<evidence type="ECO:0000313" key="2">
    <source>
        <dbReference type="EMBL" id="MBC1302770.1"/>
    </source>
</evidence>
<dbReference type="CDD" id="cd06260">
    <property type="entry name" value="DUF820-like"/>
    <property type="match status" value="1"/>
</dbReference>
<keyword evidence="2" id="KW-0540">Nuclease</keyword>
<dbReference type="Proteomes" id="UP000570851">
    <property type="component" value="Unassembled WGS sequence"/>
</dbReference>
<evidence type="ECO:0000259" key="1">
    <source>
        <dbReference type="Pfam" id="PF05685"/>
    </source>
</evidence>
<protein>
    <submittedName>
        <fullName evidence="2">Uma2 family endonuclease</fullName>
    </submittedName>
</protein>
<organism evidence="2 3">
    <name type="scientific">Trichormus variabilis N2B</name>
    <dbReference type="NCBI Taxonomy" id="2681315"/>
    <lineage>
        <taxon>Bacteria</taxon>
        <taxon>Bacillati</taxon>
        <taxon>Cyanobacteriota</taxon>
        <taxon>Cyanophyceae</taxon>
        <taxon>Nostocales</taxon>
        <taxon>Nostocaceae</taxon>
        <taxon>Trichormus</taxon>
    </lineage>
</organism>
<proteinExistence type="predicted"/>
<dbReference type="InterPro" id="IPR011335">
    <property type="entry name" value="Restrct_endonuc-II-like"/>
</dbReference>
<keyword evidence="2" id="KW-0255">Endonuclease</keyword>
<name>A0ABR6S8S4_ANAVA</name>
<evidence type="ECO:0000313" key="3">
    <source>
        <dbReference type="Proteomes" id="UP000570851"/>
    </source>
</evidence>
<dbReference type="Pfam" id="PF05685">
    <property type="entry name" value="Uma2"/>
    <property type="match status" value="1"/>
</dbReference>